<comment type="caution">
    <text evidence="1">The sequence shown here is derived from an EMBL/GenBank/DDBJ whole genome shotgun (WGS) entry which is preliminary data.</text>
</comment>
<reference evidence="1 2" key="1">
    <citation type="submission" date="2022-12" db="EMBL/GenBank/DDBJ databases">
        <title>Chitinophagaceae gen. sp. nov., a new member of the family Chitinophagaceae, isolated from soil in a chemical factory.</title>
        <authorList>
            <person name="Ke Z."/>
        </authorList>
    </citation>
    <scope>NUCLEOTIDE SEQUENCE [LARGE SCALE GENOMIC DNA]</scope>
    <source>
        <strain evidence="1 2">LY-5</strain>
    </source>
</reference>
<evidence type="ECO:0000313" key="1">
    <source>
        <dbReference type="EMBL" id="MDA3614616.1"/>
    </source>
</evidence>
<dbReference type="RefSeq" id="WP_407030942.1">
    <property type="nucleotide sequence ID" value="NZ_JAQGEF010000007.1"/>
</dbReference>
<proteinExistence type="predicted"/>
<name>A0ABT4UIF2_9BACT</name>
<accession>A0ABT4UIF2</accession>
<evidence type="ECO:0008006" key="3">
    <source>
        <dbReference type="Google" id="ProtNLM"/>
    </source>
</evidence>
<keyword evidence="2" id="KW-1185">Reference proteome</keyword>
<sequence>MKRLSFISLKKVMICLGIVTIGACSKKDDNKSNFPLVEYYISAKNMSIRQVSYTTSGNKTVHLSMIAPEYKMSPFSFDSTISKSLSVNASGLADSTGNGIIRVAIIVNKDTVATNSASGELASTSATYMIP</sequence>
<dbReference type="EMBL" id="JAQGEF010000007">
    <property type="protein sequence ID" value="MDA3614616.1"/>
    <property type="molecule type" value="Genomic_DNA"/>
</dbReference>
<gene>
    <name evidence="1" type="ORF">O3P16_07335</name>
</gene>
<protein>
    <recommendedName>
        <fullName evidence="3">DUF4843 domain-containing protein</fullName>
    </recommendedName>
</protein>
<organism evidence="1 2">
    <name type="scientific">Polluticaenibacter yanchengensis</name>
    <dbReference type="NCBI Taxonomy" id="3014562"/>
    <lineage>
        <taxon>Bacteria</taxon>
        <taxon>Pseudomonadati</taxon>
        <taxon>Bacteroidota</taxon>
        <taxon>Chitinophagia</taxon>
        <taxon>Chitinophagales</taxon>
        <taxon>Chitinophagaceae</taxon>
        <taxon>Polluticaenibacter</taxon>
    </lineage>
</organism>
<evidence type="ECO:0000313" key="2">
    <source>
        <dbReference type="Proteomes" id="UP001210231"/>
    </source>
</evidence>
<dbReference type="PROSITE" id="PS51257">
    <property type="entry name" value="PROKAR_LIPOPROTEIN"/>
    <property type="match status" value="1"/>
</dbReference>
<dbReference type="Proteomes" id="UP001210231">
    <property type="component" value="Unassembled WGS sequence"/>
</dbReference>